<evidence type="ECO:0000313" key="1">
    <source>
        <dbReference type="EMBL" id="ASO06679.1"/>
    </source>
</evidence>
<accession>A0A221UZ91</accession>
<name>A0A221UZ91_9FLAO</name>
<dbReference type="KEGG" id="aalg:AREALGSMS7_03254"/>
<dbReference type="RefSeq" id="WP_157730854.1">
    <property type="nucleotide sequence ID" value="NZ_CP022515.1"/>
</dbReference>
<organism evidence="1 2">
    <name type="scientific">Arenibacter algicola</name>
    <dbReference type="NCBI Taxonomy" id="616991"/>
    <lineage>
        <taxon>Bacteria</taxon>
        <taxon>Pseudomonadati</taxon>
        <taxon>Bacteroidota</taxon>
        <taxon>Flavobacteriia</taxon>
        <taxon>Flavobacteriales</taxon>
        <taxon>Flavobacteriaceae</taxon>
        <taxon>Arenibacter</taxon>
    </lineage>
</organism>
<evidence type="ECO:0000313" key="2">
    <source>
        <dbReference type="Proteomes" id="UP000204551"/>
    </source>
</evidence>
<sequence length="50" mass="6058">MSKVRRIHDFQITKKIPVLSITQNPFCIDYNENQHTFDDARRDKSRFSLF</sequence>
<gene>
    <name evidence="1" type="ORF">AREALGSMS7_03254</name>
</gene>
<protein>
    <submittedName>
        <fullName evidence="1">Uncharacterized protein</fullName>
    </submittedName>
</protein>
<dbReference type="Proteomes" id="UP000204551">
    <property type="component" value="Chromosome"/>
</dbReference>
<dbReference type="EMBL" id="CP022515">
    <property type="protein sequence ID" value="ASO06679.1"/>
    <property type="molecule type" value="Genomic_DNA"/>
</dbReference>
<reference evidence="1 2" key="1">
    <citation type="submission" date="2017-07" db="EMBL/GenBank/DDBJ databases">
        <title>Genome Sequence of Arenibacter algicola Strain SMS7 Isolated from a culture of the Diatom Skeletonema marinoi.</title>
        <authorList>
            <person name="Topel M."/>
            <person name="Pinder M.I.M."/>
            <person name="Johansson O.N."/>
            <person name="Kourtchenko O."/>
            <person name="Godhe A."/>
            <person name="Clarke A.K."/>
        </authorList>
    </citation>
    <scope>NUCLEOTIDE SEQUENCE [LARGE SCALE GENOMIC DNA]</scope>
    <source>
        <strain evidence="1 2">SMS7</strain>
    </source>
</reference>
<dbReference type="AlphaFoldDB" id="A0A221UZ91"/>
<proteinExistence type="predicted"/>